<dbReference type="Proteomes" id="UP000008068">
    <property type="component" value="Unassembled WGS sequence"/>
</dbReference>
<feature type="compositionally biased region" description="Basic and acidic residues" evidence="1">
    <location>
        <begin position="18"/>
        <end position="55"/>
    </location>
</feature>
<dbReference type="AlphaFoldDB" id="G0NKD7"/>
<sequence>MERHKRANDESGGSPDAKVSKIERHKKTNDGSEDTTRLHSDNPTSEEARHVEEHNSPSQLAIPSESTHNSRQKPKLNSFGQRFPISNEKEEAWFLVLRDSIIKHSRDNFMSKGVEKSCKELKELFPIDLPIWKICQMGRESLCQNKFLGIDVFPVPDYADELEAESIFQYTEDNSNEERSVGYLRSFLKESVEEREEEIPVMTKLSPKTLLLFLKELSKEESCHPTSDDELAVAYDQWTKSSCDKKRFKKIISQLRPLIQHASGLTTFDKIRIMYILREKPSPEMIKGCELYGNVHVSAYGELVFRYISRGGYSFVDYHPSFIDPNNLYFGNKSNQSSSDATTFPILQQQVPIDPEAQGPNQVSAESEGQDHVAINGPNNEGLKYLYNMLMPGRKFVCVDFDNVEMEVVINLEPEEQKEVGFEDYHNFEPEKQLDLELEQQLDIELEQHPNSKPEVKDNATSTKQNNIVVVQDNNGFGQSFGGPELDTAELEQKDAGFDQENLELERDNNLRKQGNTAQKSQNKTVLKETQDTAPSTVTENSSALPVVQEQLPTIHNGTISARFLLEKFSETLKKWESPLLTEISQQVEDKHNTAGEQDRVVLETIKEGMCGRLPELFGHAMKSTNWNQSDSMDVQEAAFYFRSFIKAINSPILEQPLKYVTKLRDKKNFPEKRIPKEAVDEVFNELLKIFSTFVRNTDN</sequence>
<accession>G0NKD7</accession>
<feature type="region of interest" description="Disordered" evidence="1">
    <location>
        <begin position="506"/>
        <end position="542"/>
    </location>
</feature>
<name>G0NKD7_CAEBE</name>
<reference evidence="3" key="1">
    <citation type="submission" date="2011-07" db="EMBL/GenBank/DDBJ databases">
        <authorList>
            <consortium name="Caenorhabditis brenneri Sequencing and Analysis Consortium"/>
            <person name="Wilson R.K."/>
        </authorList>
    </citation>
    <scope>NUCLEOTIDE SEQUENCE [LARGE SCALE GENOMIC DNA]</scope>
    <source>
        <strain evidence="3">PB2801</strain>
    </source>
</reference>
<feature type="compositionally biased region" description="Polar residues" evidence="1">
    <location>
        <begin position="532"/>
        <end position="542"/>
    </location>
</feature>
<dbReference type="EMBL" id="GL379899">
    <property type="protein sequence ID" value="EGT32892.1"/>
    <property type="molecule type" value="Genomic_DNA"/>
</dbReference>
<keyword evidence="3" id="KW-1185">Reference proteome</keyword>
<protein>
    <submittedName>
        <fullName evidence="2">Uncharacterized protein</fullName>
    </submittedName>
</protein>
<feature type="compositionally biased region" description="Polar residues" evidence="1">
    <location>
        <begin position="56"/>
        <end position="69"/>
    </location>
</feature>
<feature type="region of interest" description="Disordered" evidence="1">
    <location>
        <begin position="1"/>
        <end position="82"/>
    </location>
</feature>
<proteinExistence type="predicted"/>
<evidence type="ECO:0000313" key="2">
    <source>
        <dbReference type="EMBL" id="EGT32892.1"/>
    </source>
</evidence>
<feature type="compositionally biased region" description="Polar residues" evidence="1">
    <location>
        <begin position="512"/>
        <end position="525"/>
    </location>
</feature>
<dbReference type="InParanoid" id="G0NKD7"/>
<evidence type="ECO:0000313" key="3">
    <source>
        <dbReference type="Proteomes" id="UP000008068"/>
    </source>
</evidence>
<gene>
    <name evidence="2" type="ORF">CAEBREN_22424</name>
</gene>
<dbReference type="HOGENOM" id="CLU_393909_0_0_1"/>
<evidence type="ECO:0000256" key="1">
    <source>
        <dbReference type="SAM" id="MobiDB-lite"/>
    </source>
</evidence>
<organism evidence="3">
    <name type="scientific">Caenorhabditis brenneri</name>
    <name type="common">Nematode worm</name>
    <dbReference type="NCBI Taxonomy" id="135651"/>
    <lineage>
        <taxon>Eukaryota</taxon>
        <taxon>Metazoa</taxon>
        <taxon>Ecdysozoa</taxon>
        <taxon>Nematoda</taxon>
        <taxon>Chromadorea</taxon>
        <taxon>Rhabditida</taxon>
        <taxon>Rhabditina</taxon>
        <taxon>Rhabditomorpha</taxon>
        <taxon>Rhabditoidea</taxon>
        <taxon>Rhabditidae</taxon>
        <taxon>Peloderinae</taxon>
        <taxon>Caenorhabditis</taxon>
    </lineage>
</organism>